<sequence length="137" mass="15052">METEGGVLMTITCLGPAPQWSGCKSTLHLYYTGWRSKTSLILRFLIHVLVVSLGGRNVRITTTETPPWIGIREVHSVSGKVVNTITRPFINPQQNREPAFFSEDFSSTGSWCSRSWRNVNAIANGLSPTAEASGKAD</sequence>
<evidence type="ECO:0000313" key="2">
    <source>
        <dbReference type="Proteomes" id="UP000499080"/>
    </source>
</evidence>
<name>A0A4Y2CUS3_ARAVE</name>
<gene>
    <name evidence="1" type="ORF">AVEN_230047_1</name>
</gene>
<organism evidence="1 2">
    <name type="scientific">Araneus ventricosus</name>
    <name type="common">Orbweaver spider</name>
    <name type="synonym">Epeira ventricosa</name>
    <dbReference type="NCBI Taxonomy" id="182803"/>
    <lineage>
        <taxon>Eukaryota</taxon>
        <taxon>Metazoa</taxon>
        <taxon>Ecdysozoa</taxon>
        <taxon>Arthropoda</taxon>
        <taxon>Chelicerata</taxon>
        <taxon>Arachnida</taxon>
        <taxon>Araneae</taxon>
        <taxon>Araneomorphae</taxon>
        <taxon>Entelegynae</taxon>
        <taxon>Araneoidea</taxon>
        <taxon>Araneidae</taxon>
        <taxon>Araneus</taxon>
    </lineage>
</organism>
<comment type="caution">
    <text evidence="1">The sequence shown here is derived from an EMBL/GenBank/DDBJ whole genome shotgun (WGS) entry which is preliminary data.</text>
</comment>
<proteinExistence type="predicted"/>
<protein>
    <submittedName>
        <fullName evidence="1">Uncharacterized protein</fullName>
    </submittedName>
</protein>
<dbReference type="Proteomes" id="UP000499080">
    <property type="component" value="Unassembled WGS sequence"/>
</dbReference>
<accession>A0A4Y2CUS3</accession>
<evidence type="ECO:0000313" key="1">
    <source>
        <dbReference type="EMBL" id="GBM07614.1"/>
    </source>
</evidence>
<reference evidence="1 2" key="1">
    <citation type="journal article" date="2019" name="Sci. Rep.">
        <title>Orb-weaving spider Araneus ventricosus genome elucidates the spidroin gene catalogue.</title>
        <authorList>
            <person name="Kono N."/>
            <person name="Nakamura H."/>
            <person name="Ohtoshi R."/>
            <person name="Moran D.A.P."/>
            <person name="Shinohara A."/>
            <person name="Yoshida Y."/>
            <person name="Fujiwara M."/>
            <person name="Mori M."/>
            <person name="Tomita M."/>
            <person name="Arakawa K."/>
        </authorList>
    </citation>
    <scope>NUCLEOTIDE SEQUENCE [LARGE SCALE GENOMIC DNA]</scope>
</reference>
<dbReference type="AlphaFoldDB" id="A0A4Y2CUS3"/>
<keyword evidence="2" id="KW-1185">Reference proteome</keyword>
<dbReference type="EMBL" id="BGPR01000244">
    <property type="protein sequence ID" value="GBM07614.1"/>
    <property type="molecule type" value="Genomic_DNA"/>
</dbReference>